<evidence type="ECO:0000313" key="3">
    <source>
        <dbReference type="Proteomes" id="UP000289152"/>
    </source>
</evidence>
<evidence type="ECO:0000313" key="2">
    <source>
        <dbReference type="EMBL" id="RXK37160.1"/>
    </source>
</evidence>
<evidence type="ECO:0000256" key="1">
    <source>
        <dbReference type="SAM" id="MobiDB-lite"/>
    </source>
</evidence>
<accession>A0A4Q1BHS5</accession>
<reference evidence="2 3" key="1">
    <citation type="submission" date="2016-06" db="EMBL/GenBank/DDBJ databases">
        <title>Evolution of pathogenesis and genome organization in the Tremellales.</title>
        <authorList>
            <person name="Cuomo C."/>
            <person name="Litvintseva A."/>
            <person name="Heitman J."/>
            <person name="Chen Y."/>
            <person name="Sun S."/>
            <person name="Springer D."/>
            <person name="Dromer F."/>
            <person name="Young S."/>
            <person name="Zeng Q."/>
            <person name="Chapman S."/>
            <person name="Gujja S."/>
            <person name="Saif S."/>
            <person name="Birren B."/>
        </authorList>
    </citation>
    <scope>NUCLEOTIDE SEQUENCE [LARGE SCALE GENOMIC DNA]</scope>
    <source>
        <strain evidence="2 3">ATCC 28783</strain>
    </source>
</reference>
<keyword evidence="3" id="KW-1185">Reference proteome</keyword>
<dbReference type="InParanoid" id="A0A4Q1BHS5"/>
<dbReference type="EMBL" id="SDIL01000075">
    <property type="protein sequence ID" value="RXK37160.1"/>
    <property type="molecule type" value="Genomic_DNA"/>
</dbReference>
<protein>
    <submittedName>
        <fullName evidence="2">Uncharacterized protein</fullName>
    </submittedName>
</protein>
<comment type="caution">
    <text evidence="2">The sequence shown here is derived from an EMBL/GenBank/DDBJ whole genome shotgun (WGS) entry which is preliminary data.</text>
</comment>
<proteinExistence type="predicted"/>
<gene>
    <name evidence="2" type="ORF">M231_05529</name>
</gene>
<organism evidence="2 3">
    <name type="scientific">Tremella mesenterica</name>
    <name type="common">Jelly fungus</name>
    <dbReference type="NCBI Taxonomy" id="5217"/>
    <lineage>
        <taxon>Eukaryota</taxon>
        <taxon>Fungi</taxon>
        <taxon>Dikarya</taxon>
        <taxon>Basidiomycota</taxon>
        <taxon>Agaricomycotina</taxon>
        <taxon>Tremellomycetes</taxon>
        <taxon>Tremellales</taxon>
        <taxon>Tremellaceae</taxon>
        <taxon>Tremella</taxon>
    </lineage>
</organism>
<feature type="region of interest" description="Disordered" evidence="1">
    <location>
        <begin position="51"/>
        <end position="88"/>
    </location>
</feature>
<name>A0A4Q1BHS5_TREME</name>
<sequence>MLDKIDISAASHIRLENAGTRPEVTILFGLLIVPETRPALIFKWTHPMSLSPTDRGELDPTSCPTTGSTLPAVSAGSSSRAIDSGKATKPATAQIGAMQFMENQSVRDLCTSQLLPSDDYGAPGAAKLGLEL</sequence>
<dbReference type="AlphaFoldDB" id="A0A4Q1BHS5"/>
<dbReference type="Proteomes" id="UP000289152">
    <property type="component" value="Unassembled WGS sequence"/>
</dbReference>
<feature type="compositionally biased region" description="Polar residues" evidence="1">
    <location>
        <begin position="62"/>
        <end position="81"/>
    </location>
</feature>